<reference evidence="2" key="1">
    <citation type="submission" date="2016-10" db="EMBL/GenBank/DDBJ databases">
        <authorList>
            <person name="Varghese N."/>
            <person name="Submissions S."/>
        </authorList>
    </citation>
    <scope>NUCLEOTIDE SEQUENCE [LARGE SCALE GENOMIC DNA]</scope>
    <source>
        <strain evidence="2">DSM 44234</strain>
    </source>
</reference>
<proteinExistence type="predicted"/>
<dbReference type="EMBL" id="FNSA01000003">
    <property type="protein sequence ID" value="SED20620.1"/>
    <property type="molecule type" value="Genomic_DNA"/>
</dbReference>
<protein>
    <submittedName>
        <fullName evidence="1">Uncharacterized protein</fullName>
    </submittedName>
</protein>
<dbReference type="RefSeq" id="WP_255304249.1">
    <property type="nucleotide sequence ID" value="NZ_CBDRGN010000007.1"/>
</dbReference>
<accession>A0A1H4YUF7</accession>
<keyword evidence="2" id="KW-1185">Reference proteome</keyword>
<evidence type="ECO:0000313" key="2">
    <source>
        <dbReference type="Proteomes" id="UP000182241"/>
    </source>
</evidence>
<dbReference type="GeneID" id="300997454"/>
<dbReference type="AlphaFoldDB" id="A0A1H4YUF7"/>
<dbReference type="Proteomes" id="UP000182241">
    <property type="component" value="Unassembled WGS sequence"/>
</dbReference>
<sequence length="40" mass="4158">MSVENRAKVVSLAHRVGAVLLTVLMNMNASAAGVRPHTVG</sequence>
<name>A0A1H4YUF7_TSUTY</name>
<organism evidence="1 2">
    <name type="scientific">Tsukamurella tyrosinosolvens</name>
    <dbReference type="NCBI Taxonomy" id="57704"/>
    <lineage>
        <taxon>Bacteria</taxon>
        <taxon>Bacillati</taxon>
        <taxon>Actinomycetota</taxon>
        <taxon>Actinomycetes</taxon>
        <taxon>Mycobacteriales</taxon>
        <taxon>Tsukamurellaceae</taxon>
        <taxon>Tsukamurella</taxon>
    </lineage>
</organism>
<gene>
    <name evidence="1" type="ORF">SAMN04489793_4291</name>
</gene>
<evidence type="ECO:0000313" key="1">
    <source>
        <dbReference type="EMBL" id="SED20620.1"/>
    </source>
</evidence>